<comment type="caution">
    <text evidence="1">The sequence shown here is derived from an EMBL/GenBank/DDBJ whole genome shotgun (WGS) entry which is preliminary data.</text>
</comment>
<proteinExistence type="predicted"/>
<evidence type="ECO:0000313" key="1">
    <source>
        <dbReference type="EMBL" id="MEE7493778.1"/>
    </source>
</evidence>
<reference evidence="1 2" key="1">
    <citation type="journal article" date="2012" name="Genet. Mol. Biol.">
        <title>Analysis of 16S rRNA and mxaF genes revealing insights into Methylobacterium niche-specific plant association.</title>
        <authorList>
            <person name="Dourado M.N."/>
            <person name="Andreote F.D."/>
            <person name="Dini-Andreote F."/>
            <person name="Conti R."/>
            <person name="Araujo J.M."/>
            <person name="Araujo W.L."/>
        </authorList>
    </citation>
    <scope>NUCLEOTIDE SEQUENCE [LARGE SCALE GENOMIC DNA]</scope>
    <source>
        <strain evidence="1 2">TC3-10</strain>
    </source>
</reference>
<accession>A0ABU7TVC4</accession>
<dbReference type="EMBL" id="MLCA01000014">
    <property type="protein sequence ID" value="MEE7493778.1"/>
    <property type="molecule type" value="Genomic_DNA"/>
</dbReference>
<organism evidence="1 2">
    <name type="scientific">Methylobacterium oryzae</name>
    <dbReference type="NCBI Taxonomy" id="334852"/>
    <lineage>
        <taxon>Bacteria</taxon>
        <taxon>Pseudomonadati</taxon>
        <taxon>Pseudomonadota</taxon>
        <taxon>Alphaproteobacteria</taxon>
        <taxon>Hyphomicrobiales</taxon>
        <taxon>Methylobacteriaceae</taxon>
        <taxon>Methylobacterium</taxon>
    </lineage>
</organism>
<dbReference type="Proteomes" id="UP001355206">
    <property type="component" value="Unassembled WGS sequence"/>
</dbReference>
<name>A0ABU7TVC4_9HYPH</name>
<keyword evidence="2" id="KW-1185">Reference proteome</keyword>
<protein>
    <submittedName>
        <fullName evidence="1">Uncharacterized protein</fullName>
    </submittedName>
</protein>
<evidence type="ECO:0000313" key="2">
    <source>
        <dbReference type="Proteomes" id="UP001355206"/>
    </source>
</evidence>
<sequence>MSFTVVGPRDDQELEDAVRRGVADGLARLLGVPRHPDSVQAILDEDVRAEEDHASPTLQVAAGCARQA</sequence>
<gene>
    <name evidence="1" type="ORF">MOTC310_26470</name>
</gene>